<accession>A0ABQ9SRE5</accession>
<dbReference type="SUPFAM" id="SSF56300">
    <property type="entry name" value="Metallo-dependent phosphatases"/>
    <property type="match status" value="1"/>
</dbReference>
<organism evidence="2 3">
    <name type="scientific">Colletotrichum paranaense</name>
    <dbReference type="NCBI Taxonomy" id="1914294"/>
    <lineage>
        <taxon>Eukaryota</taxon>
        <taxon>Fungi</taxon>
        <taxon>Dikarya</taxon>
        <taxon>Ascomycota</taxon>
        <taxon>Pezizomycotina</taxon>
        <taxon>Sordariomycetes</taxon>
        <taxon>Hypocreomycetidae</taxon>
        <taxon>Glomerellales</taxon>
        <taxon>Glomerellaceae</taxon>
        <taxon>Colletotrichum</taxon>
        <taxon>Colletotrichum acutatum species complex</taxon>
    </lineage>
</organism>
<evidence type="ECO:0000313" key="3">
    <source>
        <dbReference type="Proteomes" id="UP001241169"/>
    </source>
</evidence>
<dbReference type="PANTHER" id="PTHR32440">
    <property type="entry name" value="PHOSPHATASE DCR2-RELATED-RELATED"/>
    <property type="match status" value="1"/>
</dbReference>
<gene>
    <name evidence="2" type="ORF">CPAR01_05484</name>
</gene>
<dbReference type="Gene3D" id="3.60.21.10">
    <property type="match status" value="1"/>
</dbReference>
<dbReference type="EMBL" id="MOPA01000004">
    <property type="protein sequence ID" value="KAK1542097.1"/>
    <property type="molecule type" value="Genomic_DNA"/>
</dbReference>
<dbReference type="CDD" id="cd07383">
    <property type="entry name" value="MPP_Dcr2"/>
    <property type="match status" value="1"/>
</dbReference>
<dbReference type="InterPro" id="IPR004843">
    <property type="entry name" value="Calcineurin-like_PHP"/>
</dbReference>
<evidence type="ECO:0000259" key="1">
    <source>
        <dbReference type="Pfam" id="PF00149"/>
    </source>
</evidence>
<sequence length="548" mass="60952">MKQLHTVITDLSVTSCASPGVPVACPLEKRTWNRLEKDLYLHAGEQAAWIYLEERDTADVVNGNRVITDIWVGATKPPGDGEDGWEQRSCGIWILRSHYTDHYLRLLTGIDVLFGTDAVDPRPGWTLLPAPLQLEDQPDVPAPRLSARFGPPIPRPDDPNAPLRVNKDGKFKIVQISDTHMVTGAGVCNDAIDANGQPLPSIEADPNTIKFIGEILDVEKPDLVILSGDQVHHDIPDTQSPLFKVVSPLISRSIPFAMVFGNHDDEGTYALSRMSRSTFSVQFSVLTLVDVGGKQMAILQDLPFCLAQAGPDSVDGVGNYYLQLFSSDEKQVPLATIFFFDSHGQITSDDKNPDYEPIQQSQIDWFTSTSRHLKKTRIAKRDASSPFLSLAFMHIPFPEYAGDDLSISGGKRREPTEGPSINTHLYDALVQEEVSAVGCGHDHVNDFCALLPKLQRGHLVERNDQSVKHGPWLCYNGGSGFGGYCSYDENRYYRRTRVWEIDANKGDLKTWKRIEYSGNRFEEVVLVEGGRTTAPSTMLETEKTCRIL</sequence>
<evidence type="ECO:0000313" key="2">
    <source>
        <dbReference type="EMBL" id="KAK1542097.1"/>
    </source>
</evidence>
<keyword evidence="3" id="KW-1185">Reference proteome</keyword>
<feature type="domain" description="Calcineurin-like phosphoesterase" evidence="1">
    <location>
        <begin position="171"/>
        <end position="444"/>
    </location>
</feature>
<reference evidence="2 3" key="1">
    <citation type="submission" date="2016-10" db="EMBL/GenBank/DDBJ databases">
        <title>The genome sequence of Colletotrichum fioriniae PJ7.</title>
        <authorList>
            <person name="Baroncelli R."/>
        </authorList>
    </citation>
    <scope>NUCLEOTIDE SEQUENCE [LARGE SCALE GENOMIC DNA]</scope>
    <source>
        <strain evidence="2 3">IMI 384185</strain>
    </source>
</reference>
<name>A0ABQ9SRE5_9PEZI</name>
<dbReference type="PANTHER" id="PTHR32440:SF0">
    <property type="entry name" value="PHOSPHATASE DCR2-RELATED"/>
    <property type="match status" value="1"/>
</dbReference>
<dbReference type="GeneID" id="85373661"/>
<dbReference type="Proteomes" id="UP001241169">
    <property type="component" value="Unassembled WGS sequence"/>
</dbReference>
<dbReference type="Pfam" id="PF00149">
    <property type="entry name" value="Metallophos"/>
    <property type="match status" value="1"/>
</dbReference>
<comment type="caution">
    <text evidence="2">The sequence shown here is derived from an EMBL/GenBank/DDBJ whole genome shotgun (WGS) entry which is preliminary data.</text>
</comment>
<protein>
    <submittedName>
        <fullName evidence="2">Phosphatase DCR2</fullName>
    </submittedName>
</protein>
<dbReference type="InterPro" id="IPR029052">
    <property type="entry name" value="Metallo-depent_PP-like"/>
</dbReference>
<dbReference type="RefSeq" id="XP_060351228.1">
    <property type="nucleotide sequence ID" value="XM_060489762.1"/>
</dbReference>
<proteinExistence type="predicted"/>